<dbReference type="PANTHER" id="PTHR47371:SF3">
    <property type="entry name" value="PHOSPHOGLYCEROL TRANSFERASE I"/>
    <property type="match status" value="1"/>
</dbReference>
<protein>
    <recommendedName>
        <fullName evidence="8">Sulfatase N-terminal domain-containing protein</fullName>
    </recommendedName>
</protein>
<dbReference type="InterPro" id="IPR017850">
    <property type="entry name" value="Alkaline_phosphatase_core_sf"/>
</dbReference>
<feature type="domain" description="Sulfatase N-terminal" evidence="8">
    <location>
        <begin position="370"/>
        <end position="662"/>
    </location>
</feature>
<dbReference type="STRING" id="1235802.C823_02756"/>
<dbReference type="Gene3D" id="3.40.720.10">
    <property type="entry name" value="Alkaline Phosphatase, subunit A"/>
    <property type="match status" value="1"/>
</dbReference>
<dbReference type="PANTHER" id="PTHR47371">
    <property type="entry name" value="LIPOTEICHOIC ACID SYNTHASE"/>
    <property type="match status" value="1"/>
</dbReference>
<evidence type="ECO:0000256" key="3">
    <source>
        <dbReference type="ARBA" id="ARBA00022475"/>
    </source>
</evidence>
<feature type="transmembrane region" description="Helical" evidence="7">
    <location>
        <begin position="117"/>
        <end position="134"/>
    </location>
</feature>
<comment type="caution">
    <text evidence="9">The sequence shown here is derived from an EMBL/GenBank/DDBJ whole genome shotgun (WGS) entry which is preliminary data.</text>
</comment>
<dbReference type="PATRIC" id="fig|1235802.3.peg.2911"/>
<dbReference type="Pfam" id="PF00884">
    <property type="entry name" value="Sulfatase"/>
    <property type="match status" value="1"/>
</dbReference>
<dbReference type="EMBL" id="AQFT01000087">
    <property type="protein sequence ID" value="EMZ25740.1"/>
    <property type="molecule type" value="Genomic_DNA"/>
</dbReference>
<evidence type="ECO:0000256" key="5">
    <source>
        <dbReference type="ARBA" id="ARBA00022989"/>
    </source>
</evidence>
<keyword evidence="5 7" id="KW-1133">Transmembrane helix</keyword>
<feature type="transmembrane region" description="Helical" evidence="7">
    <location>
        <begin position="174"/>
        <end position="195"/>
    </location>
</feature>
<dbReference type="AlphaFoldDB" id="N2AHM1"/>
<organism evidence="9 10">
    <name type="scientific">Eubacterium plexicaudatum ASF492</name>
    <dbReference type="NCBI Taxonomy" id="1235802"/>
    <lineage>
        <taxon>Bacteria</taxon>
        <taxon>Bacillati</taxon>
        <taxon>Bacillota</taxon>
        <taxon>Clostridia</taxon>
        <taxon>Eubacteriales</taxon>
        <taxon>Eubacteriaceae</taxon>
        <taxon>Eubacterium</taxon>
    </lineage>
</organism>
<gene>
    <name evidence="9" type="ORF">C823_02756</name>
</gene>
<evidence type="ECO:0000256" key="1">
    <source>
        <dbReference type="ARBA" id="ARBA00004651"/>
    </source>
</evidence>
<evidence type="ECO:0000313" key="9">
    <source>
        <dbReference type="EMBL" id="EMZ25740.1"/>
    </source>
</evidence>
<feature type="transmembrane region" description="Helical" evidence="7">
    <location>
        <begin position="56"/>
        <end position="72"/>
    </location>
</feature>
<dbReference type="InterPro" id="IPR050448">
    <property type="entry name" value="OpgB/LTA_synthase_biosynth"/>
</dbReference>
<dbReference type="HOGENOM" id="CLU_014385_3_1_9"/>
<comment type="subcellular location">
    <subcellularLocation>
        <location evidence="1">Cell membrane</location>
        <topology evidence="1">Multi-pass membrane protein</topology>
    </subcellularLocation>
</comment>
<name>N2AHM1_9FIRM</name>
<dbReference type="GO" id="GO:0005886">
    <property type="term" value="C:plasma membrane"/>
    <property type="evidence" value="ECO:0007669"/>
    <property type="project" value="UniProtKB-SubCell"/>
</dbReference>
<dbReference type="CDD" id="cd16015">
    <property type="entry name" value="LTA_synthase"/>
    <property type="match status" value="1"/>
</dbReference>
<proteinExistence type="predicted"/>
<evidence type="ECO:0000256" key="7">
    <source>
        <dbReference type="SAM" id="Phobius"/>
    </source>
</evidence>
<sequence>MYFELLFIISAGISLFHSEFLNNKTANVRKTHMAVLILSPVFFILCSRRLFTIREMLSGCAFAFFIGKGMHLRMPKCDLSVSKYFRYGVKVLFAILLYILLLKPYTPAEGEMSREPAVLFFLAVTVIWILAGQIRTWVAAHANCLHMGIAAPVTPVLGFYLMEKVYNPYLDRMEGKYIAGNLLWLACLFAVPYVVFAGKRIVMGMFVIGCLLFGLGNYYVSCFRGSPVMPSDLLAAATALQVAGGYVFQVPESVIKGVLCWYAWFALLCCLPKRSVANRWKGRAVASGLLAGICAGYLCQADIESRYELHLRYDNQWNINGVYQEKGSALGFTALAKNIRMARPDGYGTDMAVEILSANRRQAEEPAVIPTIVAIMDESFGDLRAVGDFQCSEEYLKHWYAVDDFLCRGSLYASVYGGTTANTEFEFLTGNSIGNLPMGIVPYQIYNMKHVGNLAGILQRAGFETTAIHPESKGNWNRMRVYENFGFRSFLGKDELGDMEYFRGRVSDQSSFAKVTERFENGTGRQFLFNITMQNHGGYEPEGMEAAPMIRLEEEQGRYSDVEVYLTGIRESDLAIDALIRYFRQVEEPVLLCIFGDHLPNVGAWMEETIGEREAAFTLEEKQRMYAVPYMIWANYDTPYQSCEMDTSANYLGAMLLNYAGIPGTAYTDFLLEMRKEVPVYNAFGYRTADGRWHTFDEETQVSGWIRDYRMVQYYEMFDKERKKEEQ</sequence>
<dbReference type="eggNOG" id="COG1368">
    <property type="taxonomic scope" value="Bacteria"/>
</dbReference>
<evidence type="ECO:0000256" key="4">
    <source>
        <dbReference type="ARBA" id="ARBA00022692"/>
    </source>
</evidence>
<feature type="transmembrane region" description="Helical" evidence="7">
    <location>
        <begin position="201"/>
        <end position="220"/>
    </location>
</feature>
<evidence type="ECO:0000259" key="8">
    <source>
        <dbReference type="Pfam" id="PF00884"/>
    </source>
</evidence>
<accession>N2AHM1</accession>
<keyword evidence="4 7" id="KW-0812">Transmembrane</keyword>
<evidence type="ECO:0000256" key="6">
    <source>
        <dbReference type="ARBA" id="ARBA00023136"/>
    </source>
</evidence>
<feature type="transmembrane region" description="Helical" evidence="7">
    <location>
        <begin position="84"/>
        <end position="105"/>
    </location>
</feature>
<keyword evidence="6 7" id="KW-0472">Membrane</keyword>
<dbReference type="InterPro" id="IPR000917">
    <property type="entry name" value="Sulfatase_N"/>
</dbReference>
<reference evidence="9 10" key="1">
    <citation type="journal article" date="2014" name="Genome Announc.">
        <title>Draft genome sequences of the altered schaedler flora, a defined bacterial community from gnotobiotic mice.</title>
        <authorList>
            <person name="Wannemuehler M.J."/>
            <person name="Overstreet A.M."/>
            <person name="Ward D.V."/>
            <person name="Phillips G.J."/>
        </authorList>
    </citation>
    <scope>NUCLEOTIDE SEQUENCE [LARGE SCALE GENOMIC DNA]</scope>
    <source>
        <strain evidence="9 10">ASF492</strain>
    </source>
</reference>
<comment type="pathway">
    <text evidence="2">Cell wall biogenesis; lipoteichoic acid biosynthesis.</text>
</comment>
<keyword evidence="3" id="KW-1003">Cell membrane</keyword>
<feature type="transmembrane region" description="Helical" evidence="7">
    <location>
        <begin position="140"/>
        <end position="162"/>
    </location>
</feature>
<evidence type="ECO:0000256" key="2">
    <source>
        <dbReference type="ARBA" id="ARBA00004936"/>
    </source>
</evidence>
<keyword evidence="10" id="KW-1185">Reference proteome</keyword>
<dbReference type="OrthoDB" id="243547at2"/>
<dbReference type="Proteomes" id="UP000012589">
    <property type="component" value="Unassembled WGS sequence"/>
</dbReference>
<evidence type="ECO:0000313" key="10">
    <source>
        <dbReference type="Proteomes" id="UP000012589"/>
    </source>
</evidence>
<dbReference type="SUPFAM" id="SSF53649">
    <property type="entry name" value="Alkaline phosphatase-like"/>
    <property type="match status" value="1"/>
</dbReference>